<dbReference type="SUPFAM" id="SSF56436">
    <property type="entry name" value="C-type lectin-like"/>
    <property type="match status" value="1"/>
</dbReference>
<proteinExistence type="predicted"/>
<comment type="caution">
    <text evidence="2">The sequence shown here is derived from an EMBL/GenBank/DDBJ whole genome shotgun (WGS) entry which is preliminary data.</text>
</comment>
<dbReference type="InterPro" id="IPR016187">
    <property type="entry name" value="CTDL_fold"/>
</dbReference>
<dbReference type="EMBL" id="JBHUME010000013">
    <property type="protein sequence ID" value="MFD2614744.1"/>
    <property type="molecule type" value="Genomic_DNA"/>
</dbReference>
<keyword evidence="3" id="KW-1185">Reference proteome</keyword>
<dbReference type="InterPro" id="IPR051043">
    <property type="entry name" value="Sulfatase_Mod_Factor_Kinase"/>
</dbReference>
<name>A0ABW5PIQ4_9BACL</name>
<dbReference type="InterPro" id="IPR005532">
    <property type="entry name" value="SUMF_dom"/>
</dbReference>
<dbReference type="PANTHER" id="PTHR23150:SF19">
    <property type="entry name" value="FORMYLGLYCINE-GENERATING ENZYME"/>
    <property type="match status" value="1"/>
</dbReference>
<dbReference type="Proteomes" id="UP001597541">
    <property type="component" value="Unassembled WGS sequence"/>
</dbReference>
<organism evidence="2 3">
    <name type="scientific">Paenibacillus gansuensis</name>
    <dbReference type="NCBI Taxonomy" id="306542"/>
    <lineage>
        <taxon>Bacteria</taxon>
        <taxon>Bacillati</taxon>
        <taxon>Bacillota</taxon>
        <taxon>Bacilli</taxon>
        <taxon>Bacillales</taxon>
        <taxon>Paenibacillaceae</taxon>
        <taxon>Paenibacillus</taxon>
    </lineage>
</organism>
<evidence type="ECO:0000313" key="2">
    <source>
        <dbReference type="EMBL" id="MFD2614744.1"/>
    </source>
</evidence>
<dbReference type="Gene3D" id="3.90.1580.10">
    <property type="entry name" value="paralog of FGE (formylglycine-generating enzyme)"/>
    <property type="match status" value="1"/>
</dbReference>
<dbReference type="InterPro" id="IPR042095">
    <property type="entry name" value="SUMF_sf"/>
</dbReference>
<dbReference type="RefSeq" id="WP_377605952.1">
    <property type="nucleotide sequence ID" value="NZ_JBHUME010000013.1"/>
</dbReference>
<dbReference type="Pfam" id="PF03781">
    <property type="entry name" value="FGE-sulfatase"/>
    <property type="match status" value="1"/>
</dbReference>
<dbReference type="PANTHER" id="PTHR23150">
    <property type="entry name" value="SULFATASE MODIFYING FACTOR 1, 2"/>
    <property type="match status" value="1"/>
</dbReference>
<gene>
    <name evidence="2" type="ORF">ACFSUF_20220</name>
</gene>
<protein>
    <submittedName>
        <fullName evidence="2">SUMF1/EgtB/PvdO family nonheme iron enzyme</fullName>
    </submittedName>
</protein>
<accession>A0ABW5PIQ4</accession>
<sequence length="488" mass="56483">MPIIELDSHKTIYLKDLDLLRNLEERILPEDIVSYPPSKLKQEMNEILAKLSKIEHPVAAEYVFGMAILHPNTYVRYSLVEFVKEWLPYPSALETIYRLLHDPDDLVSFRAMEICGEEGMDLAIGKLTHIIGPANQKILEPNKPVGLGAAKVLTSLTHIYETEDVEELRNYEMYYKLYKKLEDNADFEEHIPVDLLEDFVSKDHEGMVLIPGGFFKYGLEPDQVPDKNFGWSDACPTRTVWQPPFFIDKYPVTNEQYDSFVRDILQNGHVFCHTNEPEEKDHTRNTYWDDRFKPEHPVTGIDYYDAYAFARWAGKDLPTEYQWEKAARGKEGHIWPWGNEFLDKACNWSYTTTGLYPSGPNEWRKHIVGINSIDNTCLVRPASEYAQYASSYGVVGMVGNHWEWTRSDFLTRRNFTPALVNHETKENAYAVLKGGSFYSHPGLMFPSFRGKDIAFCRHNEMGIRCVVNIPINKLRKALGKPFKNKTIY</sequence>
<evidence type="ECO:0000259" key="1">
    <source>
        <dbReference type="Pfam" id="PF03781"/>
    </source>
</evidence>
<reference evidence="3" key="1">
    <citation type="journal article" date="2019" name="Int. J. Syst. Evol. Microbiol.">
        <title>The Global Catalogue of Microorganisms (GCM) 10K type strain sequencing project: providing services to taxonomists for standard genome sequencing and annotation.</title>
        <authorList>
            <consortium name="The Broad Institute Genomics Platform"/>
            <consortium name="The Broad Institute Genome Sequencing Center for Infectious Disease"/>
            <person name="Wu L."/>
            <person name="Ma J."/>
        </authorList>
    </citation>
    <scope>NUCLEOTIDE SEQUENCE [LARGE SCALE GENOMIC DNA]</scope>
    <source>
        <strain evidence="3">KCTC 3950</strain>
    </source>
</reference>
<feature type="domain" description="Sulfatase-modifying factor enzyme-like" evidence="1">
    <location>
        <begin position="205"/>
        <end position="466"/>
    </location>
</feature>
<evidence type="ECO:0000313" key="3">
    <source>
        <dbReference type="Proteomes" id="UP001597541"/>
    </source>
</evidence>